<dbReference type="EMBL" id="BJOU01000001">
    <property type="protein sequence ID" value="GED97258.1"/>
    <property type="molecule type" value="Genomic_DNA"/>
</dbReference>
<comment type="caution">
    <text evidence="1">The sequence shown here is derived from an EMBL/GenBank/DDBJ whole genome shotgun (WGS) entry which is preliminary data.</text>
</comment>
<evidence type="ECO:0000313" key="1">
    <source>
        <dbReference type="EMBL" id="GED97258.1"/>
    </source>
</evidence>
<accession>A0A7I9UVQ3</accession>
<gene>
    <name evidence="1" type="ORF">nbrc107697_12970</name>
</gene>
<reference evidence="2" key="1">
    <citation type="submission" date="2019-06" db="EMBL/GenBank/DDBJ databases">
        <title>Gordonia isolated from sludge of a wastewater treatment plant.</title>
        <authorList>
            <person name="Tamura T."/>
            <person name="Aoyama K."/>
            <person name="Kang Y."/>
            <person name="Saito S."/>
            <person name="Akiyama N."/>
            <person name="Yazawa K."/>
            <person name="Gonoi T."/>
            <person name="Mikami Y."/>
        </authorList>
    </citation>
    <scope>NUCLEOTIDE SEQUENCE [LARGE SCALE GENOMIC DNA]</scope>
    <source>
        <strain evidence="2">NBRC 107697</strain>
    </source>
</reference>
<dbReference type="AlphaFoldDB" id="A0A7I9UVQ3"/>
<keyword evidence="2" id="KW-1185">Reference proteome</keyword>
<sequence length="64" mass="6973">MPVTAAADPLPEPKATATRVRVTTEMMRTQTGIRDPDPVAVDPLPLDSFFARTNSPKSPKLIVR</sequence>
<organism evidence="1 2">
    <name type="scientific">Gordonia crocea</name>
    <dbReference type="NCBI Taxonomy" id="589162"/>
    <lineage>
        <taxon>Bacteria</taxon>
        <taxon>Bacillati</taxon>
        <taxon>Actinomycetota</taxon>
        <taxon>Actinomycetes</taxon>
        <taxon>Mycobacteriales</taxon>
        <taxon>Gordoniaceae</taxon>
        <taxon>Gordonia</taxon>
    </lineage>
</organism>
<proteinExistence type="predicted"/>
<protein>
    <submittedName>
        <fullName evidence="1">Uncharacterized protein</fullName>
    </submittedName>
</protein>
<evidence type="ECO:0000313" key="2">
    <source>
        <dbReference type="Proteomes" id="UP000444980"/>
    </source>
</evidence>
<name>A0A7I9UVQ3_9ACTN</name>
<dbReference type="Proteomes" id="UP000444980">
    <property type="component" value="Unassembled WGS sequence"/>
</dbReference>